<dbReference type="Proteomes" id="UP000005744">
    <property type="component" value="Unassembled WGS sequence"/>
</dbReference>
<dbReference type="HOGENOM" id="CLU_1821625_0_0_6"/>
<reference evidence="1 2" key="1">
    <citation type="submission" date="2011-11" db="EMBL/GenBank/DDBJ databases">
        <title>Improved High-Quality Draft sequence of Beggiatoa alba B18lD.</title>
        <authorList>
            <consortium name="US DOE Joint Genome Institute"/>
            <person name="Lucas S."/>
            <person name="Han J."/>
            <person name="Lapidus A."/>
            <person name="Cheng J.-F."/>
            <person name="Goodwin L."/>
            <person name="Pitluck S."/>
            <person name="Peters L."/>
            <person name="Mikhailova N."/>
            <person name="Held B."/>
            <person name="Detter J.C."/>
            <person name="Han C."/>
            <person name="Tapia R."/>
            <person name="Land M."/>
            <person name="Hauser L."/>
            <person name="Kyrpides N."/>
            <person name="Ivanova N."/>
            <person name="Pagani I."/>
            <person name="Samuel K."/>
            <person name="Teske A."/>
            <person name="Mueller J."/>
            <person name="Woyke T."/>
        </authorList>
    </citation>
    <scope>NUCLEOTIDE SEQUENCE [LARGE SCALE GENOMIC DNA]</scope>
    <source>
        <strain evidence="1 2">B18LD</strain>
    </source>
</reference>
<dbReference type="AlphaFoldDB" id="I3CDQ2"/>
<evidence type="ECO:0000313" key="2">
    <source>
        <dbReference type="Proteomes" id="UP000005744"/>
    </source>
</evidence>
<name>I3CDQ2_9GAMM</name>
<gene>
    <name evidence="1" type="ORF">BegalDRAFT_0835</name>
</gene>
<keyword evidence="2" id="KW-1185">Reference proteome</keyword>
<organism evidence="1 2">
    <name type="scientific">Beggiatoa alba B18LD</name>
    <dbReference type="NCBI Taxonomy" id="395493"/>
    <lineage>
        <taxon>Bacteria</taxon>
        <taxon>Pseudomonadati</taxon>
        <taxon>Pseudomonadota</taxon>
        <taxon>Gammaproteobacteria</taxon>
        <taxon>Thiotrichales</taxon>
        <taxon>Thiotrichaceae</taxon>
        <taxon>Beggiatoa</taxon>
    </lineage>
</organism>
<sequence>MEINGVGIVIMSQMDTILLEKLLALLTEKDSLKAVHSYLQAQSVKANNDPVEQALLDKINQVLPHAEPALVFLRNIYNPELPDVLEKIPPHPQLSKVELYQQQQVWLQDKVLGEPQETKIWTVNELKELGFVGVYGQGNAE</sequence>
<evidence type="ECO:0000313" key="1">
    <source>
        <dbReference type="EMBL" id="EIJ41745.1"/>
    </source>
</evidence>
<proteinExistence type="predicted"/>
<dbReference type="STRING" id="395493.BegalDRAFT_0835"/>
<accession>I3CDQ2</accession>
<dbReference type="EMBL" id="JH600070">
    <property type="protein sequence ID" value="EIJ41745.1"/>
    <property type="molecule type" value="Genomic_DNA"/>
</dbReference>
<protein>
    <submittedName>
        <fullName evidence="1">Uncharacterized protein</fullName>
    </submittedName>
</protein>